<dbReference type="AlphaFoldDB" id="A0A4V6ID38"/>
<proteinExistence type="predicted"/>
<dbReference type="Pfam" id="PF24092">
    <property type="entry name" value="DUF7373_C"/>
    <property type="match status" value="1"/>
</dbReference>
<reference evidence="5 6" key="1">
    <citation type="submission" date="2019-02" db="EMBL/GenBank/DDBJ databases">
        <authorList>
            <consortium name="Pathogen Informatics"/>
        </authorList>
    </citation>
    <scope>NUCLEOTIDE SEQUENCE [LARGE SCALE GENOMIC DNA]</scope>
    <source>
        <strain evidence="5 6">3012STDY6756504</strain>
    </source>
</reference>
<dbReference type="PROSITE" id="PS51257">
    <property type="entry name" value="PROKAR_LIPOPROTEIN"/>
    <property type="match status" value="1"/>
</dbReference>
<feature type="domain" description="DUF7373" evidence="3">
    <location>
        <begin position="54"/>
        <end position="252"/>
    </location>
</feature>
<accession>A0A4V6ID38</accession>
<keyword evidence="2" id="KW-0732">Signal</keyword>
<feature type="chain" id="PRO_5038896280" evidence="2">
    <location>
        <begin position="28"/>
        <end position="418"/>
    </location>
</feature>
<gene>
    <name evidence="5" type="ORF">NCTC10797_05824</name>
</gene>
<evidence type="ECO:0000256" key="1">
    <source>
        <dbReference type="SAM" id="MobiDB-lite"/>
    </source>
</evidence>
<evidence type="ECO:0000259" key="3">
    <source>
        <dbReference type="Pfam" id="PF24088"/>
    </source>
</evidence>
<dbReference type="RefSeq" id="WP_165449000.1">
    <property type="nucleotide sequence ID" value="NZ_LR215973.1"/>
</dbReference>
<evidence type="ECO:0000313" key="5">
    <source>
        <dbReference type="EMBL" id="VFB01994.1"/>
    </source>
</evidence>
<feature type="region of interest" description="Disordered" evidence="1">
    <location>
        <begin position="28"/>
        <end position="56"/>
    </location>
</feature>
<name>A0A4V6ID38_9NOCA</name>
<sequence>MLRTDLSRTLCALLLILVTATTGCAVAGHPRPEQPDLSRLDVGTHDVGPLTEPADQSERYGRVIESVRMGEAVIDPAEVNPDLGYALGTVRASPLPTPVKTNGLLAAPARAVLQRYGMVAGFVVGGADRDVSSIPVVGSGRMMTLLLLRLPDADAARQAAQEIDAIDAAVSPDNVGVVIDRHPSAQAHWRPAVPTLAATMADGPFVISLLIGHTSPDRAAMAGLAADTFDAQLARLRDFRPTPRDEIARLPLDRDGMLARMVPEKPGQWQYPAAISVSTVETAGWNSAVIPKGVVFGPRAAHLRIGRASEHGPAGEPLELLGYNGGNDSLGRFADAATARRDFDAFADEAEMPGYGPVDAPKGIPDVRCVQYLSAGPQWPRYSCRLLHGRYQAFLRGRTIESTHQRTAAQYALLVSTA</sequence>
<organism evidence="5 6">
    <name type="scientific">Nocardia cyriacigeorgica</name>
    <dbReference type="NCBI Taxonomy" id="135487"/>
    <lineage>
        <taxon>Bacteria</taxon>
        <taxon>Bacillati</taxon>
        <taxon>Actinomycetota</taxon>
        <taxon>Actinomycetes</taxon>
        <taxon>Mycobacteriales</taxon>
        <taxon>Nocardiaceae</taxon>
        <taxon>Nocardia</taxon>
    </lineage>
</organism>
<evidence type="ECO:0000256" key="2">
    <source>
        <dbReference type="SAM" id="SignalP"/>
    </source>
</evidence>
<evidence type="ECO:0000313" key="6">
    <source>
        <dbReference type="Proteomes" id="UP000290439"/>
    </source>
</evidence>
<dbReference type="Pfam" id="PF24088">
    <property type="entry name" value="DUF7373"/>
    <property type="match status" value="1"/>
</dbReference>
<protein>
    <submittedName>
        <fullName evidence="5">Uncharacterized protein</fullName>
    </submittedName>
</protein>
<feature type="compositionally biased region" description="Basic and acidic residues" evidence="1">
    <location>
        <begin position="30"/>
        <end position="44"/>
    </location>
</feature>
<evidence type="ECO:0000259" key="4">
    <source>
        <dbReference type="Pfam" id="PF24092"/>
    </source>
</evidence>
<feature type="signal peptide" evidence="2">
    <location>
        <begin position="1"/>
        <end position="27"/>
    </location>
</feature>
<feature type="domain" description="DUF7373" evidence="4">
    <location>
        <begin position="257"/>
        <end position="416"/>
    </location>
</feature>
<dbReference type="InterPro" id="IPR056463">
    <property type="entry name" value="DUF7373_C"/>
</dbReference>
<dbReference type="InterPro" id="IPR055797">
    <property type="entry name" value="DUF7373"/>
</dbReference>
<dbReference type="Proteomes" id="UP000290439">
    <property type="component" value="Chromosome"/>
</dbReference>
<dbReference type="EMBL" id="LR215973">
    <property type="protein sequence ID" value="VFB01994.1"/>
    <property type="molecule type" value="Genomic_DNA"/>
</dbReference>